<keyword evidence="1" id="KW-0472">Membrane</keyword>
<dbReference type="Proteomes" id="UP001597212">
    <property type="component" value="Unassembled WGS sequence"/>
</dbReference>
<protein>
    <submittedName>
        <fullName evidence="2">Uncharacterized protein</fullName>
    </submittedName>
</protein>
<keyword evidence="1" id="KW-1133">Transmembrane helix</keyword>
<evidence type="ECO:0000313" key="3">
    <source>
        <dbReference type="Proteomes" id="UP001597212"/>
    </source>
</evidence>
<gene>
    <name evidence="2" type="ORF">ACFQ5K_03830</name>
</gene>
<organism evidence="2 3">
    <name type="scientific">Lacticaseibacillus hegangensis</name>
    <dbReference type="NCBI Taxonomy" id="2486010"/>
    <lineage>
        <taxon>Bacteria</taxon>
        <taxon>Bacillati</taxon>
        <taxon>Bacillota</taxon>
        <taxon>Bacilli</taxon>
        <taxon>Lactobacillales</taxon>
        <taxon>Lactobacillaceae</taxon>
        <taxon>Lacticaseibacillus</taxon>
    </lineage>
</organism>
<dbReference type="RefSeq" id="WP_164506216.1">
    <property type="nucleotide sequence ID" value="NZ_JBHTOK010000016.1"/>
</dbReference>
<comment type="caution">
    <text evidence="2">The sequence shown here is derived from an EMBL/GenBank/DDBJ whole genome shotgun (WGS) entry which is preliminary data.</text>
</comment>
<name>A0ABW4CVI1_9LACO</name>
<accession>A0ABW4CVI1</accession>
<evidence type="ECO:0000256" key="1">
    <source>
        <dbReference type="SAM" id="Phobius"/>
    </source>
</evidence>
<reference evidence="3" key="1">
    <citation type="journal article" date="2019" name="Int. J. Syst. Evol. Microbiol.">
        <title>The Global Catalogue of Microorganisms (GCM) 10K type strain sequencing project: providing services to taxonomists for standard genome sequencing and annotation.</title>
        <authorList>
            <consortium name="The Broad Institute Genomics Platform"/>
            <consortium name="The Broad Institute Genome Sequencing Center for Infectious Disease"/>
            <person name="Wu L."/>
            <person name="Ma J."/>
        </authorList>
    </citation>
    <scope>NUCLEOTIDE SEQUENCE [LARGE SCALE GENOMIC DNA]</scope>
    <source>
        <strain evidence="3">CCM 8912</strain>
    </source>
</reference>
<feature type="transmembrane region" description="Helical" evidence="1">
    <location>
        <begin position="41"/>
        <end position="57"/>
    </location>
</feature>
<keyword evidence="3" id="KW-1185">Reference proteome</keyword>
<evidence type="ECO:0000313" key="2">
    <source>
        <dbReference type="EMBL" id="MFD1440520.1"/>
    </source>
</evidence>
<proteinExistence type="predicted"/>
<keyword evidence="1" id="KW-0812">Transmembrane</keyword>
<dbReference type="EMBL" id="JBHTOK010000016">
    <property type="protein sequence ID" value="MFD1440520.1"/>
    <property type="molecule type" value="Genomic_DNA"/>
</dbReference>
<sequence>MDTLVTKLLIMGIVALAATLGLIFAEWRTKQLSWRATGPKGIVAVIVTGVIISLLTVR</sequence>